<dbReference type="InterPro" id="IPR039425">
    <property type="entry name" value="RNA_pol_sigma-70-like"/>
</dbReference>
<evidence type="ECO:0000256" key="2">
    <source>
        <dbReference type="ARBA" id="ARBA00023082"/>
    </source>
</evidence>
<evidence type="ECO:0000259" key="5">
    <source>
        <dbReference type="Pfam" id="PF04542"/>
    </source>
</evidence>
<feature type="compositionally biased region" description="Basic and acidic residues" evidence="4">
    <location>
        <begin position="133"/>
        <end position="143"/>
    </location>
</feature>
<reference evidence="6" key="2">
    <citation type="journal article" date="2021" name="PeerJ">
        <title>Extensive microbial diversity within the chicken gut microbiome revealed by metagenomics and culture.</title>
        <authorList>
            <person name="Gilroy R."/>
            <person name="Ravi A."/>
            <person name="Getino M."/>
            <person name="Pursley I."/>
            <person name="Horton D.L."/>
            <person name="Alikhan N.F."/>
            <person name="Baker D."/>
            <person name="Gharbi K."/>
            <person name="Hall N."/>
            <person name="Watson M."/>
            <person name="Adriaenssens E.M."/>
            <person name="Foster-Nyarko E."/>
            <person name="Jarju S."/>
            <person name="Secka A."/>
            <person name="Antonio M."/>
            <person name="Oren A."/>
            <person name="Chaudhuri R.R."/>
            <person name="La Ragione R."/>
            <person name="Hildebrand F."/>
            <person name="Pallen M.J."/>
        </authorList>
    </citation>
    <scope>NUCLEOTIDE SEQUENCE</scope>
    <source>
        <strain evidence="6">ChiGjej1B1-24693</strain>
    </source>
</reference>
<evidence type="ECO:0000313" key="7">
    <source>
        <dbReference type="Proteomes" id="UP000886842"/>
    </source>
</evidence>
<feature type="domain" description="RNA polymerase sigma-70 region 2" evidence="5">
    <location>
        <begin position="56"/>
        <end position="120"/>
    </location>
</feature>
<dbReference type="PANTHER" id="PTHR43133">
    <property type="entry name" value="RNA POLYMERASE ECF-TYPE SIGMA FACTO"/>
    <property type="match status" value="1"/>
</dbReference>
<dbReference type="AlphaFoldDB" id="A0A9D1H078"/>
<keyword evidence="3" id="KW-0804">Transcription</keyword>
<dbReference type="Proteomes" id="UP000886842">
    <property type="component" value="Unassembled WGS sequence"/>
</dbReference>
<feature type="region of interest" description="Disordered" evidence="4">
    <location>
        <begin position="127"/>
        <end position="155"/>
    </location>
</feature>
<dbReference type="InterPro" id="IPR007627">
    <property type="entry name" value="RNA_pol_sigma70_r2"/>
</dbReference>
<dbReference type="Pfam" id="PF04542">
    <property type="entry name" value="Sigma70_r2"/>
    <property type="match status" value="1"/>
</dbReference>
<evidence type="ECO:0000256" key="3">
    <source>
        <dbReference type="ARBA" id="ARBA00023163"/>
    </source>
</evidence>
<name>A0A9D1H078_9ACTN</name>
<protein>
    <submittedName>
        <fullName evidence="6">RNA polymerase sigma factor</fullName>
    </submittedName>
</protein>
<evidence type="ECO:0000256" key="4">
    <source>
        <dbReference type="SAM" id="MobiDB-lite"/>
    </source>
</evidence>
<organism evidence="6 7">
    <name type="scientific">Candidatus Avipropionibacterium avicola</name>
    <dbReference type="NCBI Taxonomy" id="2840701"/>
    <lineage>
        <taxon>Bacteria</taxon>
        <taxon>Bacillati</taxon>
        <taxon>Actinomycetota</taxon>
        <taxon>Actinomycetes</taxon>
        <taxon>Propionibacteriales</taxon>
        <taxon>Propionibacteriaceae</taxon>
        <taxon>Propionibacteriaceae incertae sedis</taxon>
        <taxon>Candidatus Avipropionibacterium</taxon>
    </lineage>
</organism>
<evidence type="ECO:0000256" key="1">
    <source>
        <dbReference type="ARBA" id="ARBA00023015"/>
    </source>
</evidence>
<accession>A0A9D1H078</accession>
<proteinExistence type="predicted"/>
<gene>
    <name evidence="6" type="ORF">IAA98_15845</name>
</gene>
<keyword evidence="2" id="KW-0731">Sigma factor</keyword>
<feature type="region of interest" description="Disordered" evidence="4">
    <location>
        <begin position="23"/>
        <end position="50"/>
    </location>
</feature>
<feature type="compositionally biased region" description="Polar residues" evidence="4">
    <location>
        <begin position="41"/>
        <end position="50"/>
    </location>
</feature>
<dbReference type="Gene3D" id="1.10.1740.10">
    <property type="match status" value="1"/>
</dbReference>
<evidence type="ECO:0000313" key="6">
    <source>
        <dbReference type="EMBL" id="HIT77051.1"/>
    </source>
</evidence>
<reference evidence="6" key="1">
    <citation type="submission" date="2020-10" db="EMBL/GenBank/DDBJ databases">
        <authorList>
            <person name="Gilroy R."/>
        </authorList>
    </citation>
    <scope>NUCLEOTIDE SEQUENCE</scope>
    <source>
        <strain evidence="6">ChiGjej1B1-24693</strain>
    </source>
</reference>
<dbReference type="GO" id="GO:0006352">
    <property type="term" value="P:DNA-templated transcription initiation"/>
    <property type="evidence" value="ECO:0007669"/>
    <property type="project" value="InterPro"/>
</dbReference>
<comment type="caution">
    <text evidence="6">The sequence shown here is derived from an EMBL/GenBank/DDBJ whole genome shotgun (WGS) entry which is preliminary data.</text>
</comment>
<dbReference type="InterPro" id="IPR013325">
    <property type="entry name" value="RNA_pol_sigma_r2"/>
</dbReference>
<dbReference type="PANTHER" id="PTHR43133:SF25">
    <property type="entry name" value="RNA POLYMERASE SIGMA FACTOR RFAY-RELATED"/>
    <property type="match status" value="1"/>
</dbReference>
<dbReference type="EMBL" id="DVLP01000453">
    <property type="protein sequence ID" value="HIT77051.1"/>
    <property type="molecule type" value="Genomic_DNA"/>
</dbReference>
<keyword evidence="1" id="KW-0805">Transcription regulation</keyword>
<sequence>MPHDTTAEPVAVPIVLAEFRRARDSPTPTRGPVPTGGSPMTARSSGGSSNQVEAAFQEHLDAIYNYCYRRTSSWSVAEDLVATVFLEAWRSRDRARIVDDSLLPWLYGIASNVCRHHQRSFVRGSRAVRRLRATPEDGPRDPSDEPSPVEDTTPAVTALTKADIAEQQEICLAESESPDGDWEIVYAQRIPVIGSDETRDVLLLDDGQAHLTCVDGDWAGWSLSGEAGKNVPRTPSDKTPAVVSDGVFTGTSSVDDDAQVQFGLRVTDEVVAGQVRTIGPDGTSGWSTVEARQGWLLAEVSVRLGTTVEFRAIDADGDVVNIADVDGTAVTKLVERTEPARAQSTGR</sequence>
<dbReference type="SUPFAM" id="SSF88946">
    <property type="entry name" value="Sigma2 domain of RNA polymerase sigma factors"/>
    <property type="match status" value="1"/>
</dbReference>
<feature type="compositionally biased region" description="Low complexity" evidence="4">
    <location>
        <begin position="26"/>
        <end position="39"/>
    </location>
</feature>
<dbReference type="GO" id="GO:0016987">
    <property type="term" value="F:sigma factor activity"/>
    <property type="evidence" value="ECO:0007669"/>
    <property type="project" value="UniProtKB-KW"/>
</dbReference>